<keyword evidence="3" id="KW-1185">Reference proteome</keyword>
<name>A0A0D3BER2_BRAOL</name>
<evidence type="ECO:0000256" key="1">
    <source>
        <dbReference type="SAM" id="MobiDB-lite"/>
    </source>
</evidence>
<dbReference type="EnsemblPlants" id="Bo3g098040.1">
    <property type="protein sequence ID" value="Bo3g098040.1"/>
    <property type="gene ID" value="Bo3g098040"/>
</dbReference>
<protein>
    <submittedName>
        <fullName evidence="2">Uncharacterized protein</fullName>
    </submittedName>
</protein>
<evidence type="ECO:0000313" key="3">
    <source>
        <dbReference type="Proteomes" id="UP000032141"/>
    </source>
</evidence>
<sequence>MEDGEDELSRWEIKACGPSKISLVKVNMWAIVVDELCDSTSALSLLRKVATHSTIYNIWRQRNNQLHNQILISASTVFRLIDRDIRNTLLGRRSKKNFRPLLAKWLMGSPLRGSFPWIQSGSGPLHPGGFYLGWIEPSTALVSRRGMVISAWGENRTRMVVATTDPSCHLDYLVYQCSSILDFKIAKNKFFCAIRFVKSPGAASRLERTEHERELKEKKREKERHVFGRGE</sequence>
<dbReference type="OMA" id="THSTIYN"/>
<dbReference type="eggNOG" id="KOG1075">
    <property type="taxonomic scope" value="Eukaryota"/>
</dbReference>
<dbReference type="AlphaFoldDB" id="A0A0D3BER2"/>
<dbReference type="Proteomes" id="UP000032141">
    <property type="component" value="Chromosome C3"/>
</dbReference>
<evidence type="ECO:0000313" key="2">
    <source>
        <dbReference type="EnsemblPlants" id="Bo3g098040.1"/>
    </source>
</evidence>
<dbReference type="HOGENOM" id="CLU_1201297_0_0_1"/>
<organism evidence="2 3">
    <name type="scientific">Brassica oleracea var. oleracea</name>
    <dbReference type="NCBI Taxonomy" id="109376"/>
    <lineage>
        <taxon>Eukaryota</taxon>
        <taxon>Viridiplantae</taxon>
        <taxon>Streptophyta</taxon>
        <taxon>Embryophyta</taxon>
        <taxon>Tracheophyta</taxon>
        <taxon>Spermatophyta</taxon>
        <taxon>Magnoliopsida</taxon>
        <taxon>eudicotyledons</taxon>
        <taxon>Gunneridae</taxon>
        <taxon>Pentapetalae</taxon>
        <taxon>rosids</taxon>
        <taxon>malvids</taxon>
        <taxon>Brassicales</taxon>
        <taxon>Brassicaceae</taxon>
        <taxon>Brassiceae</taxon>
        <taxon>Brassica</taxon>
    </lineage>
</organism>
<reference evidence="2 3" key="1">
    <citation type="journal article" date="2014" name="Genome Biol.">
        <title>Transcriptome and methylome profiling reveals relics of genome dominance in the mesopolyploid Brassica oleracea.</title>
        <authorList>
            <person name="Parkin I.A."/>
            <person name="Koh C."/>
            <person name="Tang H."/>
            <person name="Robinson S.J."/>
            <person name="Kagale S."/>
            <person name="Clarke W.E."/>
            <person name="Town C.D."/>
            <person name="Nixon J."/>
            <person name="Krishnakumar V."/>
            <person name="Bidwell S.L."/>
            <person name="Denoeud F."/>
            <person name="Belcram H."/>
            <person name="Links M.G."/>
            <person name="Just J."/>
            <person name="Clarke C."/>
            <person name="Bender T."/>
            <person name="Huebert T."/>
            <person name="Mason A.S."/>
            <person name="Pires J.C."/>
            <person name="Barker G."/>
            <person name="Moore J."/>
            <person name="Walley P.G."/>
            <person name="Manoli S."/>
            <person name="Batley J."/>
            <person name="Edwards D."/>
            <person name="Nelson M.N."/>
            <person name="Wang X."/>
            <person name="Paterson A.H."/>
            <person name="King G."/>
            <person name="Bancroft I."/>
            <person name="Chalhoub B."/>
            <person name="Sharpe A.G."/>
        </authorList>
    </citation>
    <scope>NUCLEOTIDE SEQUENCE</scope>
    <source>
        <strain evidence="2 3">cv. TO1000</strain>
    </source>
</reference>
<accession>A0A0D3BER2</accession>
<proteinExistence type="predicted"/>
<reference evidence="2" key="2">
    <citation type="submission" date="2015-03" db="UniProtKB">
        <authorList>
            <consortium name="EnsemblPlants"/>
        </authorList>
    </citation>
    <scope>IDENTIFICATION</scope>
</reference>
<feature type="region of interest" description="Disordered" evidence="1">
    <location>
        <begin position="207"/>
        <end position="231"/>
    </location>
</feature>
<dbReference type="Gramene" id="Bo3g098040.1">
    <property type="protein sequence ID" value="Bo3g098040.1"/>
    <property type="gene ID" value="Bo3g098040"/>
</dbReference>